<protein>
    <recommendedName>
        <fullName evidence="2">CN hydrolase domain-containing protein</fullName>
    </recommendedName>
</protein>
<feature type="transmembrane region" description="Helical" evidence="1">
    <location>
        <begin position="123"/>
        <end position="140"/>
    </location>
</feature>
<dbReference type="AlphaFoldDB" id="A0A166TYN3"/>
<dbReference type="Gene3D" id="3.60.110.10">
    <property type="entry name" value="Carbon-nitrogen hydrolase"/>
    <property type="match status" value="1"/>
</dbReference>
<dbReference type="InterPro" id="IPR003010">
    <property type="entry name" value="C-N_Hydrolase"/>
</dbReference>
<keyword evidence="1" id="KW-0812">Transmembrane</keyword>
<organism evidence="3 4">
    <name type="scientific">Athelia psychrophila</name>
    <dbReference type="NCBI Taxonomy" id="1759441"/>
    <lineage>
        <taxon>Eukaryota</taxon>
        <taxon>Fungi</taxon>
        <taxon>Dikarya</taxon>
        <taxon>Basidiomycota</taxon>
        <taxon>Agaricomycotina</taxon>
        <taxon>Agaricomycetes</taxon>
        <taxon>Agaricomycetidae</taxon>
        <taxon>Atheliales</taxon>
        <taxon>Atheliaceae</taxon>
        <taxon>Athelia</taxon>
    </lineage>
</organism>
<evidence type="ECO:0000313" key="4">
    <source>
        <dbReference type="Proteomes" id="UP000076532"/>
    </source>
</evidence>
<feature type="transmembrane region" description="Helical" evidence="1">
    <location>
        <begin position="62"/>
        <end position="81"/>
    </location>
</feature>
<feature type="transmembrane region" description="Helical" evidence="1">
    <location>
        <begin position="87"/>
        <end position="111"/>
    </location>
</feature>
<keyword evidence="1" id="KW-0472">Membrane</keyword>
<gene>
    <name evidence="3" type="ORF">FIBSPDRAFT_1037602</name>
</gene>
<keyword evidence="4" id="KW-1185">Reference proteome</keyword>
<keyword evidence="1" id="KW-1133">Transmembrane helix</keyword>
<dbReference type="EMBL" id="KV417490">
    <property type="protein sequence ID" value="KZP31127.1"/>
    <property type="molecule type" value="Genomic_DNA"/>
</dbReference>
<evidence type="ECO:0000259" key="2">
    <source>
        <dbReference type="PROSITE" id="PS50263"/>
    </source>
</evidence>
<reference evidence="3 4" key="1">
    <citation type="journal article" date="2016" name="Mol. Biol. Evol.">
        <title>Comparative Genomics of Early-Diverging Mushroom-Forming Fungi Provides Insights into the Origins of Lignocellulose Decay Capabilities.</title>
        <authorList>
            <person name="Nagy L.G."/>
            <person name="Riley R."/>
            <person name="Tritt A."/>
            <person name="Adam C."/>
            <person name="Daum C."/>
            <person name="Floudas D."/>
            <person name="Sun H."/>
            <person name="Yadav J.S."/>
            <person name="Pangilinan J."/>
            <person name="Larsson K.H."/>
            <person name="Matsuura K."/>
            <person name="Barry K."/>
            <person name="Labutti K."/>
            <person name="Kuo R."/>
            <person name="Ohm R.A."/>
            <person name="Bhattacharya S.S."/>
            <person name="Shirouzu T."/>
            <person name="Yoshinaga Y."/>
            <person name="Martin F.M."/>
            <person name="Grigoriev I.V."/>
            <person name="Hibbett D.S."/>
        </authorList>
    </citation>
    <scope>NUCLEOTIDE SEQUENCE [LARGE SCALE GENOMIC DNA]</scope>
    <source>
        <strain evidence="3 4">CBS 109695</strain>
    </source>
</reference>
<evidence type="ECO:0000256" key="1">
    <source>
        <dbReference type="SAM" id="Phobius"/>
    </source>
</evidence>
<dbReference type="InterPro" id="IPR036526">
    <property type="entry name" value="C-N_Hydrolase_sf"/>
</dbReference>
<name>A0A166TYN3_9AGAM</name>
<dbReference type="PROSITE" id="PS50263">
    <property type="entry name" value="CN_HYDROLASE"/>
    <property type="match status" value="1"/>
</dbReference>
<dbReference type="Proteomes" id="UP000076532">
    <property type="component" value="Unassembled WGS sequence"/>
</dbReference>
<accession>A0A166TYN3</accession>
<dbReference type="STRING" id="436010.A0A166TYN3"/>
<dbReference type="SUPFAM" id="SSF56317">
    <property type="entry name" value="Carbon-nitrogen hydrolase"/>
    <property type="match status" value="1"/>
</dbReference>
<dbReference type="OrthoDB" id="2626014at2759"/>
<feature type="domain" description="CN hydrolase" evidence="2">
    <location>
        <begin position="258"/>
        <end position="516"/>
    </location>
</feature>
<evidence type="ECO:0000313" key="3">
    <source>
        <dbReference type="EMBL" id="KZP31127.1"/>
    </source>
</evidence>
<proteinExistence type="predicted"/>
<sequence length="595" mass="62664">MSLQSIVHSTHPQAIFNGAAVVLSLAALTSTPSFWPLVLTLSTAHVYLTIIHKRTHFVSRLLVFWLSLSFGASFSNASTALDALSTPALSLIVLLGMAALQSAIALLVVFVGVRASGMTKDPWAQLLLFPALWTSVWAAVAHLSPLGRLIMWSPATGLPAYAWLTPIAGPLATDWTVAAAAAVLSRIAGSWLMGPAPDDDDEPGPLIVEFDQSQPAQPPLKSQPKHLLTLTTLLLLLTAPSFFPSPALPISSLSTTRVNVGCVLPSPIYDKPKHGSPDTALEHYIAASEKLRNSAHLLVWPESAVTFNTVKEREEAFAAVIKRVHGPAVGVSFEEYLPAEDGGRAGMRRNGFALINGDSVAFTYFKQHLVPIAESFAVTPSLTPPPLTYIAIPPPKGVTPTDWSPIRDHNGVHSRPLPLSALICLDSAHPSSLLASPSLSERPALVLVPAKTWESGVGEAMWAQARARAAEVGAGAVWCDGGAGGIAGVSSPSSPNGYEYEQRGAGSFVVSVPVAWPFDAGRTVYARAGAWMLFVPWGLLGVGWATDAFKARGGLQGVKGGVQGAVGGVVGGVARVVQAWRRGRAARGEDAPLLQ</sequence>